<dbReference type="SUPFAM" id="SSF48452">
    <property type="entry name" value="TPR-like"/>
    <property type="match status" value="1"/>
</dbReference>
<reference evidence="2 3" key="1">
    <citation type="submission" date="2020-08" db="EMBL/GenBank/DDBJ databases">
        <title>Functional genomics of gut bacteria from endangered species of beetles.</title>
        <authorList>
            <person name="Carlos-Shanley C."/>
        </authorList>
    </citation>
    <scope>NUCLEOTIDE SEQUENCE [LARGE SCALE GENOMIC DNA]</scope>
    <source>
        <strain evidence="2 3">S00123</strain>
    </source>
</reference>
<sequence length="437" mass="45480">MGPKTSTRRGGRQSALLLSAVVGAGLALSGAVAAFGVSRLQTAPAASLAGWPWRAAPHLDRGEAALEAENEAAAAAHARQALEYAPLSAKAFSLLGRTAIVQGDTARADGLMAAASRRSLRDAPSQTWIFARALERGDFPAALSAYDVLMRRRPDLAEPLSPPVFAAADGLDEARAALAARLALAPGWRSSFMAAYGRASARPAAVHALLSLLRATDAPPTDAEMRAYLDRLLRDRAYVPAYVAWAEHQPDAASGAGGGVSDGGFEIDGPRLAPFGWTLGIGDGASAQRVPSPDSEGFGLQAAVSGGLARRRIAEQMMILPRGGYRLSGRAWNESGDPDGRLVWTVQCEGGAGRLLASVEAPNGPVGRWTPFEAAVVVPQDCPAQRLRLEARPGSSLAPVFVVFDDIDITRAEVGGRSAGAPLEEGDAARRGGGTMR</sequence>
<evidence type="ECO:0000256" key="1">
    <source>
        <dbReference type="SAM" id="MobiDB-lite"/>
    </source>
</evidence>
<accession>A0A7W7IQ64</accession>
<dbReference type="EMBL" id="JACHKY010000003">
    <property type="protein sequence ID" value="MBB4798237.1"/>
    <property type="molecule type" value="Genomic_DNA"/>
</dbReference>
<evidence type="ECO:0000313" key="2">
    <source>
        <dbReference type="EMBL" id="MBB4798237.1"/>
    </source>
</evidence>
<proteinExistence type="predicted"/>
<dbReference type="Gene3D" id="1.25.40.10">
    <property type="entry name" value="Tetratricopeptide repeat domain"/>
    <property type="match status" value="1"/>
</dbReference>
<evidence type="ECO:0000313" key="3">
    <source>
        <dbReference type="Proteomes" id="UP000539957"/>
    </source>
</evidence>
<protein>
    <recommendedName>
        <fullName evidence="4">Tetratricopeptide repeat protein</fullName>
    </recommendedName>
</protein>
<dbReference type="InterPro" id="IPR011990">
    <property type="entry name" value="TPR-like_helical_dom_sf"/>
</dbReference>
<dbReference type="AlphaFoldDB" id="A0A7W7IQ64"/>
<name>A0A7W7IQ64_9CAUL</name>
<organism evidence="2 3">
    <name type="scientific">Brevundimonas bullata</name>
    <dbReference type="NCBI Taxonomy" id="13160"/>
    <lineage>
        <taxon>Bacteria</taxon>
        <taxon>Pseudomonadati</taxon>
        <taxon>Pseudomonadota</taxon>
        <taxon>Alphaproteobacteria</taxon>
        <taxon>Caulobacterales</taxon>
        <taxon>Caulobacteraceae</taxon>
        <taxon>Brevundimonas</taxon>
    </lineage>
</organism>
<comment type="caution">
    <text evidence="2">The sequence shown here is derived from an EMBL/GenBank/DDBJ whole genome shotgun (WGS) entry which is preliminary data.</text>
</comment>
<evidence type="ECO:0008006" key="4">
    <source>
        <dbReference type="Google" id="ProtNLM"/>
    </source>
</evidence>
<gene>
    <name evidence="2" type="ORF">HNP32_001981</name>
</gene>
<dbReference type="Proteomes" id="UP000539957">
    <property type="component" value="Unassembled WGS sequence"/>
</dbReference>
<dbReference type="RefSeq" id="WP_184269560.1">
    <property type="nucleotide sequence ID" value="NZ_JACHKY010000003.1"/>
</dbReference>
<feature type="region of interest" description="Disordered" evidence="1">
    <location>
        <begin position="418"/>
        <end position="437"/>
    </location>
</feature>
<keyword evidence="3" id="KW-1185">Reference proteome</keyword>